<dbReference type="NCBIfam" id="NF033708">
    <property type="entry name" value="T9SS_Cterm_ChiA"/>
    <property type="match status" value="1"/>
</dbReference>
<proteinExistence type="predicted"/>
<reference evidence="1" key="1">
    <citation type="journal article" date="2014" name="Int. J. Syst. Evol. Microbiol.">
        <title>Complete genome sequence of Corynebacterium casei LMG S-19264T (=DSM 44701T), isolated from a smear-ripened cheese.</title>
        <authorList>
            <consortium name="US DOE Joint Genome Institute (JGI-PGF)"/>
            <person name="Walter F."/>
            <person name="Albersmeier A."/>
            <person name="Kalinowski J."/>
            <person name="Ruckert C."/>
        </authorList>
    </citation>
    <scope>NUCLEOTIDE SEQUENCE</scope>
    <source>
        <strain evidence="1">CGMCC 1.12506</strain>
    </source>
</reference>
<gene>
    <name evidence="1" type="ORF">GCM10011343_06450</name>
</gene>
<evidence type="ECO:0000313" key="1">
    <source>
        <dbReference type="EMBL" id="GGD18553.1"/>
    </source>
</evidence>
<name>A0A917DAJ7_9FLAO</name>
<evidence type="ECO:0000313" key="2">
    <source>
        <dbReference type="Proteomes" id="UP000625735"/>
    </source>
</evidence>
<evidence type="ECO:0008006" key="3">
    <source>
        <dbReference type="Google" id="ProtNLM"/>
    </source>
</evidence>
<organism evidence="1 2">
    <name type="scientific">Flavobacterium orientale</name>
    <dbReference type="NCBI Taxonomy" id="1756020"/>
    <lineage>
        <taxon>Bacteria</taxon>
        <taxon>Pseudomonadati</taxon>
        <taxon>Bacteroidota</taxon>
        <taxon>Flavobacteriia</taxon>
        <taxon>Flavobacteriales</taxon>
        <taxon>Flavobacteriaceae</taxon>
        <taxon>Flavobacterium</taxon>
    </lineage>
</organism>
<accession>A0A917DAJ7</accession>
<dbReference type="EMBL" id="BMFG01000002">
    <property type="protein sequence ID" value="GGD18553.1"/>
    <property type="molecule type" value="Genomic_DNA"/>
</dbReference>
<dbReference type="Proteomes" id="UP000625735">
    <property type="component" value="Unassembled WGS sequence"/>
</dbReference>
<protein>
    <recommendedName>
        <fullName evidence="3">Por secretion system C-terminal sorting domain-containing protein</fullName>
    </recommendedName>
</protein>
<comment type="caution">
    <text evidence="1">The sequence shown here is derived from an EMBL/GenBank/DDBJ whole genome shotgun (WGS) entry which is preliminary data.</text>
</comment>
<dbReference type="AlphaFoldDB" id="A0A917DAJ7"/>
<reference evidence="1" key="2">
    <citation type="submission" date="2020-09" db="EMBL/GenBank/DDBJ databases">
        <authorList>
            <person name="Sun Q."/>
            <person name="Zhou Y."/>
        </authorList>
    </citation>
    <scope>NUCLEOTIDE SEQUENCE</scope>
    <source>
        <strain evidence="1">CGMCC 1.12506</strain>
    </source>
</reference>
<keyword evidence="2" id="KW-1185">Reference proteome</keyword>
<sequence length="1181" mass="129052">MGAIGVFSQNAVVGTGFSSGWGGGSCPSGNTDFSFMGNSDNGTFIRTTTANNTGHQYFRFGVDWSGTTKQLTITPGSDDAVSPNLTYNLNASCVVVGAMYVNVPNASYNYVFKTLDGGTDPTGRFVLFEVQGDIRTVTAVTQVPQVVLPTTAVTITATTDGLFNPGQAAYLRYAVNDDWNNSVVQKMTFSSGTDYVATIPAMANGTNIKYYVFTSGDGTVGSATGPAANGSDAPLRTINLNNNNYSNYQYDSNVAGLFSAKVYLRTVDWTATRYYNVDTNLACDPGVTSNWENVEVARVEPESTINLGGNIISYGGAAWSNQRLFYRMYLDGFPTGTFTSISLSAPNTVCNSGDIKHESLEGNTTIAMPSQEGIYVLEVYFQARRSDNTEFFWSNFGQNYKARIQVKTHSNIFESYAFINLNDVTTFYNLDGANGSSNPDLPANLGTFQPGLVFKLGAEQKIYSRNEHQVCECSVWYSIYDDDDGSDPTPNDFPLPPAGAYFDSDINEKFIRASNLSFLEDTGTGNSTGNGTYDGILNGMTRKQKFQNIGAALDTQINFPDCIGTYRFAIANLAAVSTTGDCNDTSSYRYIRDINEDLKFLLNTSTDVILNPKRPNQTISSNDYFYTTKITIGDTNTRTWDGLGWDAAPNRGSNVIFTGDYTASPLGLEVNSITIQNAITVTIPNNTFIKAFNDAETFGTGKLSIAPQGNFIQVCEKVDLKKPYIELLKNTRMMRKWDYVYWGKPIVEDVFTQIPIAFDKKYYWQSGVNATWVPLAETKNGEGFITRVKVIDAGNPNAQISIPFEFKGTANNGLQFVTVTPLNLTDNIPANTALLANPYPGAIDAETFLRYPGNNKLGGTLYFWTSTTPYPGIGPYQQADYASWNLTGATGTQAPNDSSNPSELIPDGSIASGQGFFAEIKQPGTIVFANSMRTTDGNEQFFRTASPINQTNTASLGTIEKHRFWLSLRGTNSYCQLLLGYVDGATNGLDRLYDGNSLSISPNPIYSIVEGKKLGIQGRSLPFTTSEIIPLGIKTTTSGTYQIVLDAFDGLFEGSQTIYLEDQLLNVVHNLKLGAYSFATTAGVSDARFRIRFVNEPELTVPNFDDEVNVLIFSNDGIHVKSATENMKEVVVYDVLGKQLYKQNASLSNAISIMSLQKQNQVLLVRVELESGKVVTEKVIH</sequence>